<comment type="similarity">
    <text evidence="1">Belongs to the HicA mRNA interferase family.</text>
</comment>
<organism evidence="8 9">
    <name type="scientific">Lactobacillus ultunensis DSM 16047</name>
    <dbReference type="NCBI Taxonomy" id="525365"/>
    <lineage>
        <taxon>Bacteria</taxon>
        <taxon>Bacillati</taxon>
        <taxon>Bacillota</taxon>
        <taxon>Bacilli</taxon>
        <taxon>Lactobacillales</taxon>
        <taxon>Lactobacillaceae</taxon>
        <taxon>Lactobacillus</taxon>
    </lineage>
</organism>
<evidence type="ECO:0000256" key="4">
    <source>
        <dbReference type="ARBA" id="ARBA00022759"/>
    </source>
</evidence>
<dbReference type="Gene3D" id="3.30.920.30">
    <property type="entry name" value="Hypothetical protein"/>
    <property type="match status" value="1"/>
</dbReference>
<keyword evidence="9" id="KW-1185">Reference proteome</keyword>
<dbReference type="SUPFAM" id="SSF54786">
    <property type="entry name" value="YcfA/nrd intein domain"/>
    <property type="match status" value="1"/>
</dbReference>
<dbReference type="HOGENOM" id="CLU_164851_4_0_9"/>
<keyword evidence="2" id="KW-1277">Toxin-antitoxin system</keyword>
<evidence type="ECO:0000313" key="9">
    <source>
        <dbReference type="Proteomes" id="UP000005583"/>
    </source>
</evidence>
<protein>
    <submittedName>
        <fullName evidence="8">Putative toxin-antitoxin system, toxin component, HicA family</fullName>
    </submittedName>
</protein>
<dbReference type="STRING" id="525365.HMPREF0548_1107"/>
<evidence type="ECO:0000256" key="2">
    <source>
        <dbReference type="ARBA" id="ARBA00022649"/>
    </source>
</evidence>
<dbReference type="Pfam" id="PF07927">
    <property type="entry name" value="HicA_toxin"/>
    <property type="match status" value="1"/>
</dbReference>
<keyword evidence="6" id="KW-0694">RNA-binding</keyword>
<dbReference type="AlphaFoldDB" id="C2EN61"/>
<evidence type="ECO:0000256" key="7">
    <source>
        <dbReference type="ARBA" id="ARBA00023016"/>
    </source>
</evidence>
<evidence type="ECO:0000256" key="6">
    <source>
        <dbReference type="ARBA" id="ARBA00022884"/>
    </source>
</evidence>
<gene>
    <name evidence="8" type="ORF">HMPREF0548_1107</name>
</gene>
<evidence type="ECO:0000313" key="8">
    <source>
        <dbReference type="EMBL" id="EEJ72028.1"/>
    </source>
</evidence>
<dbReference type="InterPro" id="IPR038570">
    <property type="entry name" value="HicA_sf"/>
</dbReference>
<keyword evidence="7" id="KW-0346">Stress response</keyword>
<keyword evidence="5" id="KW-0378">Hydrolase</keyword>
<comment type="caution">
    <text evidence="8">The sequence shown here is derived from an EMBL/GenBank/DDBJ whole genome shotgun (WGS) entry which is preliminary data.</text>
</comment>
<evidence type="ECO:0000256" key="3">
    <source>
        <dbReference type="ARBA" id="ARBA00022722"/>
    </source>
</evidence>
<accession>C2EN61</accession>
<evidence type="ECO:0000256" key="1">
    <source>
        <dbReference type="ARBA" id="ARBA00006620"/>
    </source>
</evidence>
<dbReference type="eggNOG" id="COG1724">
    <property type="taxonomic scope" value="Bacteria"/>
</dbReference>
<dbReference type="GO" id="GO:0004519">
    <property type="term" value="F:endonuclease activity"/>
    <property type="evidence" value="ECO:0007669"/>
    <property type="project" value="UniProtKB-KW"/>
</dbReference>
<dbReference type="EMBL" id="ACGU01000052">
    <property type="protein sequence ID" value="EEJ72028.1"/>
    <property type="molecule type" value="Genomic_DNA"/>
</dbReference>
<keyword evidence="4" id="KW-0255">Endonuclease</keyword>
<evidence type="ECO:0000256" key="5">
    <source>
        <dbReference type="ARBA" id="ARBA00022801"/>
    </source>
</evidence>
<sequence>MCVWYNPDKGVKGMPWKPAKMVRFLLKHGFGEQAKGGGHRRFFNPETGRMTEVPMHNKELRPGTERQILKEAGLKKDS</sequence>
<dbReference type="GO" id="GO:0016787">
    <property type="term" value="F:hydrolase activity"/>
    <property type="evidence" value="ECO:0007669"/>
    <property type="project" value="UniProtKB-KW"/>
</dbReference>
<dbReference type="Proteomes" id="UP000005583">
    <property type="component" value="Unassembled WGS sequence"/>
</dbReference>
<keyword evidence="3" id="KW-0540">Nuclease</keyword>
<dbReference type="GO" id="GO:0003729">
    <property type="term" value="F:mRNA binding"/>
    <property type="evidence" value="ECO:0007669"/>
    <property type="project" value="InterPro"/>
</dbReference>
<proteinExistence type="inferred from homology"/>
<name>C2EN61_9LACO</name>
<dbReference type="InterPro" id="IPR012933">
    <property type="entry name" value="HicA_mRNA_interferase"/>
</dbReference>
<reference evidence="8 9" key="1">
    <citation type="submission" date="2009-01" db="EMBL/GenBank/DDBJ databases">
        <authorList>
            <person name="Qin X."/>
            <person name="Bachman B."/>
            <person name="Battles P."/>
            <person name="Bell A."/>
            <person name="Bess C."/>
            <person name="Bickham C."/>
            <person name="Chaboub L."/>
            <person name="Chen D."/>
            <person name="Coyle M."/>
            <person name="Deiros D.R."/>
            <person name="Dinh H."/>
            <person name="Forbes L."/>
            <person name="Fowler G."/>
            <person name="Francisco L."/>
            <person name="Fu Q."/>
            <person name="Gubbala S."/>
            <person name="Hale W."/>
            <person name="Han Y."/>
            <person name="Hemphill L."/>
            <person name="Highlander S.K."/>
            <person name="Hirani K."/>
            <person name="Hogues M."/>
            <person name="Jackson L."/>
            <person name="Jakkamsetti A."/>
            <person name="Javaid M."/>
            <person name="Jiang H."/>
            <person name="Korchina V."/>
            <person name="Kovar C."/>
            <person name="Lara F."/>
            <person name="Lee S."/>
            <person name="Mata R."/>
            <person name="Mathew T."/>
            <person name="Moen C."/>
            <person name="Morales K."/>
            <person name="Munidasa M."/>
            <person name="Nazareth L."/>
            <person name="Ngo R."/>
            <person name="Nguyen L."/>
            <person name="Okwuonu G."/>
            <person name="Ongeri F."/>
            <person name="Patil S."/>
            <person name="Petrosino J."/>
            <person name="Pham C."/>
            <person name="Pham P."/>
            <person name="Pu L.-L."/>
            <person name="Puazo M."/>
            <person name="Raj R."/>
            <person name="Reid J."/>
            <person name="Rouhana J."/>
            <person name="Saada N."/>
            <person name="Shang Y."/>
            <person name="Simmons D."/>
            <person name="Thornton R."/>
            <person name="Warren J."/>
            <person name="Weissenberger G."/>
            <person name="Zhang J."/>
            <person name="Zhang L."/>
            <person name="Zhou C."/>
            <person name="Zhu D."/>
            <person name="Muzny D."/>
            <person name="Worley K."/>
            <person name="Gibbs R."/>
        </authorList>
    </citation>
    <scope>NUCLEOTIDE SEQUENCE [LARGE SCALE GENOMIC DNA]</scope>
    <source>
        <strain evidence="8 9">DSM 16047</strain>
    </source>
</reference>